<feature type="domain" description="Uracil-DNA glycosylase-like" evidence="11">
    <location>
        <begin position="44"/>
        <end position="201"/>
    </location>
</feature>
<comment type="catalytic activity">
    <reaction evidence="1 8 10">
        <text>Hydrolyzes single-stranded DNA or mismatched double-stranded DNA and polynucleotides, releasing free uracil.</text>
        <dbReference type="EC" id="3.2.2.27"/>
    </reaction>
</comment>
<dbReference type="Pfam" id="PF03167">
    <property type="entry name" value="UDG"/>
    <property type="match status" value="1"/>
</dbReference>
<evidence type="ECO:0000256" key="10">
    <source>
        <dbReference type="RuleBase" id="RU003780"/>
    </source>
</evidence>
<dbReference type="SUPFAM" id="SSF52141">
    <property type="entry name" value="Uracil-DNA glycosylase-like"/>
    <property type="match status" value="1"/>
</dbReference>
<comment type="similarity">
    <text evidence="3 8 10">Belongs to the uracil-DNA glycosylase (UDG) superfamily. UNG family.</text>
</comment>
<keyword evidence="8" id="KW-0963">Cytoplasm</keyword>
<evidence type="ECO:0000256" key="8">
    <source>
        <dbReference type="HAMAP-Rule" id="MF_00148"/>
    </source>
</evidence>
<evidence type="ECO:0000256" key="4">
    <source>
        <dbReference type="ARBA" id="ARBA00012030"/>
    </source>
</evidence>
<evidence type="ECO:0000256" key="9">
    <source>
        <dbReference type="PROSITE-ProRule" id="PRU10072"/>
    </source>
</evidence>
<evidence type="ECO:0000256" key="5">
    <source>
        <dbReference type="ARBA" id="ARBA00022763"/>
    </source>
</evidence>
<organism evidence="12 13">
    <name type="scientific">'Catharanthus roseus' aster yellows phytoplasma</name>
    <dbReference type="NCBI Taxonomy" id="1193712"/>
    <lineage>
        <taxon>Bacteria</taxon>
        <taxon>Bacillati</taxon>
        <taxon>Mycoplasmatota</taxon>
        <taxon>Mollicutes</taxon>
        <taxon>Acholeplasmatales</taxon>
        <taxon>Acholeplasmataceae</taxon>
        <taxon>Candidatus Phytoplasma</taxon>
        <taxon>16SrI (Aster yellows group)</taxon>
    </lineage>
</organism>
<dbReference type="NCBIfam" id="NF003588">
    <property type="entry name" value="PRK05254.1-1"/>
    <property type="match status" value="1"/>
</dbReference>
<keyword evidence="5 8" id="KW-0227">DNA damage</keyword>
<keyword evidence="12" id="KW-0326">Glycosidase</keyword>
<keyword evidence="13" id="KW-1185">Reference proteome</keyword>
<evidence type="ECO:0000313" key="13">
    <source>
        <dbReference type="Proteomes" id="UP000289726"/>
    </source>
</evidence>
<protein>
    <recommendedName>
        <fullName evidence="4 8">Uracil-DNA glycosylase</fullName>
        <shortName evidence="8">UDG</shortName>
        <ecNumber evidence="4 8">3.2.2.27</ecNumber>
    </recommendedName>
</protein>
<dbReference type="InterPro" id="IPR018085">
    <property type="entry name" value="Ura-DNA_Glyclase_AS"/>
</dbReference>
<dbReference type="PROSITE" id="PS00130">
    <property type="entry name" value="U_DNA_GLYCOSYLASE"/>
    <property type="match status" value="1"/>
</dbReference>
<comment type="subcellular location">
    <subcellularLocation>
        <location evidence="8">Cytoplasm</location>
    </subcellularLocation>
</comment>
<dbReference type="EMBL" id="CP035949">
    <property type="protein sequence ID" value="QBF23994.1"/>
    <property type="molecule type" value="Genomic_DNA"/>
</dbReference>
<feature type="active site" description="Proton acceptor" evidence="8 9">
    <location>
        <position position="59"/>
    </location>
</feature>
<comment type="function">
    <text evidence="2 8 10">Excises uracil residues from the DNA which can arise as a result of misincorporation of dUMP residues by DNA polymerase or due to deamination of cytosine.</text>
</comment>
<dbReference type="Gene3D" id="3.40.470.10">
    <property type="entry name" value="Uracil-DNA glycosylase-like domain"/>
    <property type="match status" value="1"/>
</dbReference>
<evidence type="ECO:0000256" key="1">
    <source>
        <dbReference type="ARBA" id="ARBA00001400"/>
    </source>
</evidence>
<evidence type="ECO:0000313" key="12">
    <source>
        <dbReference type="EMBL" id="QBF23994.1"/>
    </source>
</evidence>
<dbReference type="GO" id="GO:0005737">
    <property type="term" value="C:cytoplasm"/>
    <property type="evidence" value="ECO:0007669"/>
    <property type="project" value="UniProtKB-SubCell"/>
</dbReference>
<evidence type="ECO:0000256" key="2">
    <source>
        <dbReference type="ARBA" id="ARBA00002631"/>
    </source>
</evidence>
<dbReference type="PANTHER" id="PTHR11264:SF0">
    <property type="entry name" value="URACIL-DNA GLYCOSYLASE"/>
    <property type="match status" value="1"/>
</dbReference>
<dbReference type="InterPro" id="IPR005122">
    <property type="entry name" value="Uracil-DNA_glycosylase-like"/>
</dbReference>
<dbReference type="SMART" id="SM00986">
    <property type="entry name" value="UDG"/>
    <property type="match status" value="1"/>
</dbReference>
<evidence type="ECO:0000259" key="11">
    <source>
        <dbReference type="SMART" id="SM00986"/>
    </source>
</evidence>
<keyword evidence="7 8" id="KW-0234">DNA repair</keyword>
<evidence type="ECO:0000256" key="6">
    <source>
        <dbReference type="ARBA" id="ARBA00022801"/>
    </source>
</evidence>
<gene>
    <name evidence="8" type="primary">ung</name>
    <name evidence="12" type="ORF">EXT02_02245</name>
</gene>
<dbReference type="NCBIfam" id="NF003592">
    <property type="entry name" value="PRK05254.1-5"/>
    <property type="match status" value="1"/>
</dbReference>
<accession>A0A4P6MAX5</accession>
<dbReference type="GO" id="GO:0097510">
    <property type="term" value="P:base-excision repair, AP site formation via deaminated base removal"/>
    <property type="evidence" value="ECO:0007669"/>
    <property type="project" value="TreeGrafter"/>
</dbReference>
<dbReference type="SMART" id="SM00987">
    <property type="entry name" value="UreE_C"/>
    <property type="match status" value="1"/>
</dbReference>
<dbReference type="HAMAP" id="MF_00148">
    <property type="entry name" value="UDG"/>
    <property type="match status" value="1"/>
</dbReference>
<dbReference type="InterPro" id="IPR002043">
    <property type="entry name" value="UDG_fam1"/>
</dbReference>
<dbReference type="InterPro" id="IPR036895">
    <property type="entry name" value="Uracil-DNA_glycosylase-like_sf"/>
</dbReference>
<dbReference type="EC" id="3.2.2.27" evidence="4 8"/>
<dbReference type="AlphaFoldDB" id="A0A4P6MAX5"/>
<evidence type="ECO:0000256" key="3">
    <source>
        <dbReference type="ARBA" id="ARBA00008184"/>
    </source>
</evidence>
<evidence type="ECO:0000256" key="7">
    <source>
        <dbReference type="ARBA" id="ARBA00023204"/>
    </source>
</evidence>
<dbReference type="CDD" id="cd10027">
    <property type="entry name" value="UDG-F1-like"/>
    <property type="match status" value="1"/>
</dbReference>
<dbReference type="RefSeq" id="WP_130427842.1">
    <property type="nucleotide sequence ID" value="NZ_CP035949.1"/>
</dbReference>
<dbReference type="Proteomes" id="UP000289726">
    <property type="component" value="Chromosome"/>
</dbReference>
<dbReference type="NCBIfam" id="TIGR00628">
    <property type="entry name" value="ung"/>
    <property type="match status" value="1"/>
</dbReference>
<reference evidence="12 13" key="1">
    <citation type="submission" date="2019-02" db="EMBL/GenBank/DDBJ databases">
        <title>Draft Genome Sequence of Maize Bushy Stunt-like Phytoplasma group 16SrI-B (Aster yellows) in South Africa.</title>
        <authorList>
            <person name="Coetzee B."/>
            <person name="Douglas-Smit N."/>
            <person name="Maree H.J."/>
            <person name="Burger J.T."/>
            <person name="Kruger K."/>
            <person name="Pietersen G."/>
        </authorList>
    </citation>
    <scope>NUCLEOTIDE SEQUENCE [LARGE SCALE GENOMIC DNA]</scope>
    <source>
        <strain evidence="12 13">De Villa</strain>
    </source>
</reference>
<dbReference type="NCBIfam" id="NF003589">
    <property type="entry name" value="PRK05254.1-2"/>
    <property type="match status" value="1"/>
</dbReference>
<keyword evidence="6 8" id="KW-0378">Hydrolase</keyword>
<proteinExistence type="inferred from homology"/>
<sequence>MWQQIINNQKTKPYFKKIFTFLQEEKTNHKIIYPNQEDIFAAFNLTPFEKVKVVILGQDPYHGKNQAHGLSFSVKTFQKPPSLSNIFKELQNDLQITARTNNLTKWALEGVLMINAILTVEKDKPLSHHQIGWQEFTKTIFQALQAKTNIVYILWGKFAQTYEQYICQSQNCIIKSPHPSPFFAHRGFFGSKPFSRANTYLQTCGIKVVDWNL</sequence>
<dbReference type="PANTHER" id="PTHR11264">
    <property type="entry name" value="URACIL-DNA GLYCOSYLASE"/>
    <property type="match status" value="1"/>
</dbReference>
<name>A0A4P6MAX5_9MOLU</name>
<dbReference type="GO" id="GO:0004844">
    <property type="term" value="F:uracil DNA N-glycosylase activity"/>
    <property type="evidence" value="ECO:0007669"/>
    <property type="project" value="UniProtKB-UniRule"/>
</dbReference>